<sequence length="105" mass="12077">MMKDGDRKQVIDRVCRSVLERNSLDDQIIVLIEEMGDLISNLCRYKLEGKLNANEPGLDVSIMEEMAKVKIRIRQLELTFECEKDVKKAMEDKAKEIGEGMGLKF</sequence>
<reference evidence="1 2" key="1">
    <citation type="journal article" date="2014" name="Int. J. Syst. Evol. Microbiol.">
        <title>Methanobacterium paludis sp. nov. and a novel strain of Methanobacterium lacus isolated from northern peatlands.</title>
        <authorList>
            <person name="Cadillo-Quiroz H."/>
            <person name="Brauer S.L."/>
            <person name="Goodson N."/>
            <person name="Yavitt J.B."/>
            <person name="Zinder S.H."/>
        </authorList>
    </citation>
    <scope>NUCLEOTIDE SEQUENCE [LARGE SCALE GENOMIC DNA]</scope>
    <source>
        <strain evidence="2">DSM 25820 / JCM 18151 / SWAN1</strain>
    </source>
</reference>
<organism evidence="1 2">
    <name type="scientific">Methanobacterium paludis (strain DSM 25820 / JCM 18151 / SWAN1)</name>
    <dbReference type="NCBI Taxonomy" id="868131"/>
    <lineage>
        <taxon>Archaea</taxon>
        <taxon>Methanobacteriati</taxon>
        <taxon>Methanobacteriota</taxon>
        <taxon>Methanomada group</taxon>
        <taxon>Methanobacteria</taxon>
        <taxon>Methanobacteriales</taxon>
        <taxon>Methanobacteriaceae</taxon>
        <taxon>Methanobacterium</taxon>
    </lineage>
</organism>
<dbReference type="RefSeq" id="WP_013825517.1">
    <property type="nucleotide sequence ID" value="NC_015574.1"/>
</dbReference>
<accession>F6D375</accession>
<protein>
    <submittedName>
        <fullName evidence="1">Uncharacterized protein</fullName>
    </submittedName>
</protein>
<name>F6D375_METPW</name>
<dbReference type="KEGG" id="mew:MSWAN_0991"/>
<evidence type="ECO:0000313" key="2">
    <source>
        <dbReference type="Proteomes" id="UP000009231"/>
    </source>
</evidence>
<dbReference type="Proteomes" id="UP000009231">
    <property type="component" value="Chromosome"/>
</dbReference>
<gene>
    <name evidence="1" type="ordered locus">MSWAN_0991</name>
</gene>
<dbReference type="AlphaFoldDB" id="F6D375"/>
<proteinExistence type="predicted"/>
<evidence type="ECO:0000313" key="1">
    <source>
        <dbReference type="EMBL" id="AEG18015.1"/>
    </source>
</evidence>
<dbReference type="CDD" id="cd11539">
    <property type="entry name" value="NTP-PPase_u2"/>
    <property type="match status" value="1"/>
</dbReference>
<dbReference type="EMBL" id="CP002772">
    <property type="protein sequence ID" value="AEG18015.1"/>
    <property type="molecule type" value="Genomic_DNA"/>
</dbReference>
<dbReference type="GeneID" id="10668493"/>
<dbReference type="HOGENOM" id="CLU_2230415_0_0_2"/>
<keyword evidence="2" id="KW-1185">Reference proteome</keyword>